<dbReference type="Proteomes" id="UP000663826">
    <property type="component" value="Unassembled WGS sequence"/>
</dbReference>
<comment type="caution">
    <text evidence="3">The sequence shown here is derived from an EMBL/GenBank/DDBJ whole genome shotgun (WGS) entry which is preliminary data.</text>
</comment>
<dbReference type="Gene3D" id="6.10.140.100">
    <property type="match status" value="1"/>
</dbReference>
<dbReference type="Pfam" id="PF02809">
    <property type="entry name" value="UIM"/>
    <property type="match status" value="2"/>
</dbReference>
<reference evidence="3" key="1">
    <citation type="submission" date="2021-01" db="EMBL/GenBank/DDBJ databases">
        <authorList>
            <person name="Kaushik A."/>
        </authorList>
    </citation>
    <scope>NUCLEOTIDE SEQUENCE</scope>
    <source>
        <strain evidence="3">AG1-1B</strain>
    </source>
</reference>
<evidence type="ECO:0000313" key="4">
    <source>
        <dbReference type="Proteomes" id="UP000663826"/>
    </source>
</evidence>
<evidence type="ECO:0000259" key="2">
    <source>
        <dbReference type="PROSITE" id="PS50030"/>
    </source>
</evidence>
<dbReference type="AlphaFoldDB" id="A0A8H3ATQ7"/>
<organism evidence="3 4">
    <name type="scientific">Rhizoctonia solani</name>
    <dbReference type="NCBI Taxonomy" id="456999"/>
    <lineage>
        <taxon>Eukaryota</taxon>
        <taxon>Fungi</taxon>
        <taxon>Dikarya</taxon>
        <taxon>Basidiomycota</taxon>
        <taxon>Agaricomycotina</taxon>
        <taxon>Agaricomycetes</taxon>
        <taxon>Cantharellales</taxon>
        <taxon>Ceratobasidiaceae</taxon>
        <taxon>Rhizoctonia</taxon>
    </lineage>
</organism>
<evidence type="ECO:0000313" key="3">
    <source>
        <dbReference type="EMBL" id="CAE6439959.1"/>
    </source>
</evidence>
<proteinExistence type="predicted"/>
<gene>
    <name evidence="3" type="ORF">RDB_LOCUS68689</name>
</gene>
<name>A0A8H3ATQ7_9AGAM</name>
<dbReference type="EMBL" id="CAJMWQ010001192">
    <property type="protein sequence ID" value="CAE6439959.1"/>
    <property type="molecule type" value="Genomic_DNA"/>
</dbReference>
<feature type="domain" description="UBA" evidence="2">
    <location>
        <begin position="1"/>
        <end position="45"/>
    </location>
</feature>
<feature type="non-terminal residue" evidence="3">
    <location>
        <position position="1"/>
    </location>
</feature>
<evidence type="ECO:0000256" key="1">
    <source>
        <dbReference type="SAM" id="MobiDB-lite"/>
    </source>
</evidence>
<dbReference type="InterPro" id="IPR015940">
    <property type="entry name" value="UBA"/>
</dbReference>
<accession>A0A8H3ATQ7</accession>
<dbReference type="InterPro" id="IPR003903">
    <property type="entry name" value="UIM_dom"/>
</dbReference>
<protein>
    <recommendedName>
        <fullName evidence="2">UBA domain-containing protein</fullName>
    </recommendedName>
</protein>
<dbReference type="PROSITE" id="PS50030">
    <property type="entry name" value="UBA"/>
    <property type="match status" value="1"/>
</dbReference>
<feature type="region of interest" description="Disordered" evidence="1">
    <location>
        <begin position="55"/>
        <end position="100"/>
    </location>
</feature>
<sequence length="244" mass="27180">MQESYAEQVEVLQALGTAATRDQIANLLKKHSGNVEIVAGYLLDGNFDTPAVTVTEPEERGRTMTKSAPALPPRRKHSSPVDNSMALVPTTGEQPPRYDEMEDDDMKKALALSMEDQGPPPLEHIPEISEEYGPYQDVRKYDNRNLDSGTDHALRQALEASLNDGKNNLAADLYVERPAEERGRENDGRPVAFRSSDQNSIFAPPIFQALMALAPLRARLKAHHLRFTPNGDETVKEKLENAWH</sequence>